<evidence type="ECO:0000256" key="10">
    <source>
        <dbReference type="ARBA" id="ARBA00023212"/>
    </source>
</evidence>
<dbReference type="PANTHER" id="PTHR35249">
    <property type="entry name" value="DYNEIN REGULATORY COMPLEX SUBUNIT 7"/>
    <property type="match status" value="1"/>
</dbReference>
<evidence type="ECO:0000256" key="9">
    <source>
        <dbReference type="ARBA" id="ARBA00023069"/>
    </source>
</evidence>
<dbReference type="PANTHER" id="PTHR35249:SF2">
    <property type="entry name" value="DYNEIN REGULATORY COMPLEX SUBUNIT 7"/>
    <property type="match status" value="1"/>
</dbReference>
<keyword evidence="7" id="KW-0744">Spermatogenesis</keyword>
<keyword evidence="5" id="KW-0221">Differentiation</keyword>
<evidence type="ECO:0000256" key="3">
    <source>
        <dbReference type="ARBA" id="ARBA00021303"/>
    </source>
</evidence>
<evidence type="ECO:0000256" key="13">
    <source>
        <dbReference type="ARBA" id="ARBA00031733"/>
    </source>
</evidence>
<keyword evidence="20" id="KW-1185">Reference proteome</keyword>
<evidence type="ECO:0000256" key="15">
    <source>
        <dbReference type="SAM" id="MobiDB-lite"/>
    </source>
</evidence>
<evidence type="ECO:0000256" key="6">
    <source>
        <dbReference type="ARBA" id="ARBA00022846"/>
    </source>
</evidence>
<dbReference type="Pfam" id="PF24656">
    <property type="entry name" value="CEPT76_peptidase"/>
    <property type="match status" value="1"/>
</dbReference>
<dbReference type="InterPro" id="IPR056290">
    <property type="entry name" value="CEPT76/DRC7_peptidase-like_dom"/>
</dbReference>
<evidence type="ECO:0000259" key="17">
    <source>
        <dbReference type="Pfam" id="PF24667"/>
    </source>
</evidence>
<dbReference type="InterPro" id="IPR033551">
    <property type="entry name" value="DRC7/lobo"/>
</dbReference>
<evidence type="ECO:0000259" key="18">
    <source>
        <dbReference type="Pfam" id="PF24671"/>
    </source>
</evidence>
<evidence type="ECO:0000256" key="11">
    <source>
        <dbReference type="ARBA" id="ARBA00023273"/>
    </source>
</evidence>
<feature type="coiled-coil region" evidence="14">
    <location>
        <begin position="687"/>
        <end position="714"/>
    </location>
</feature>
<feature type="compositionally biased region" description="Basic and acidic residues" evidence="15">
    <location>
        <begin position="221"/>
        <end position="239"/>
    </location>
</feature>
<accession>A0A8C0YLZ5</accession>
<protein>
    <recommendedName>
        <fullName evidence="3">Dynein regulatory complex subunit 7</fullName>
    </recommendedName>
    <alternativeName>
        <fullName evidence="12">Coiled-coil domain-containing protein 135</fullName>
    </alternativeName>
    <alternativeName>
        <fullName evidence="13">Coiled-coil domain-containing protein lobo homolog</fullName>
    </alternativeName>
</protein>
<proteinExistence type="inferred from homology"/>
<dbReference type="AlphaFoldDB" id="A0A8C0YLZ5"/>
<dbReference type="InterPro" id="IPR038765">
    <property type="entry name" value="Papain-like_cys_pep_sf"/>
</dbReference>
<evidence type="ECO:0000256" key="5">
    <source>
        <dbReference type="ARBA" id="ARBA00022782"/>
    </source>
</evidence>
<organism evidence="19 20">
    <name type="scientific">Cyprinus carpio carpio</name>
    <dbReference type="NCBI Taxonomy" id="630221"/>
    <lineage>
        <taxon>Eukaryota</taxon>
        <taxon>Metazoa</taxon>
        <taxon>Chordata</taxon>
        <taxon>Craniata</taxon>
        <taxon>Vertebrata</taxon>
        <taxon>Euteleostomi</taxon>
        <taxon>Actinopterygii</taxon>
        <taxon>Neopterygii</taxon>
        <taxon>Teleostei</taxon>
        <taxon>Ostariophysi</taxon>
        <taxon>Cypriniformes</taxon>
        <taxon>Cyprinidae</taxon>
        <taxon>Cyprininae</taxon>
        <taxon>Cyprinus</taxon>
    </lineage>
</organism>
<comment type="similarity">
    <text evidence="2">Belongs to the DRC7 family.</text>
</comment>
<sequence length="862" mass="100843">MEVLPEVDCEEDVTITDDEEDDEESSLSNIRITHTVTHIAKPRPQVALSKCPSSYKENSSQEKLMAAMAENFRQQYALLYPDRKALLLCPVNECSVQKFVSTTLRSTLLPYPELYDWEGCASFVADYLSLELLDPPFELPKQLSSPTWVLQTQRGTCFDFSIVLCSLLLGAGYNAYCVSGYATKEMCLLDQSRQECPLLQPQIQDKTEEPKKPMKKYSVKPPRDLHSNFERRQEEKQQAEAEAATLKKQLDAERLQKERERPPPDPLRGLRVHCWVLLLSGNREIPENFFIDPLTGKSYSTTDENFLGIESVWNHQNYWVNKQDCTFGCNEMTFDLGDLSKWEYVLCGQSLSIISDPKTLEEPEDEEEEEMDELKVFEMPPSWVTTIDISPADMEMRYPGGMKVIEYRKAKLEKFAPYLLKDGLVTKLTTYKDLDCTKASTIKEWFKHRSDHLDERELHTDSNVTTEHFRPGRSDALKYHRYVTLVPETERQMDFYSHIRTDGLARRIEKPFEMTETFENRTDFLFYRNAVYGKQIKVIRAGEALEQRPLQRVEERFHRDHSKPASKDVAERIFVVSDRRIQVTFHLEDDRIIPAWLNFIKPKEAADSQKAQAFTPQMVSGFQVDPSTKPYTNLQLYEMLVELMREEENVELHIRDSEKEVRSILSSREKEDSNTDLLISIYNPTRNEMARLHMEEKERMAKEKKQRQKEKELDLLAPSQVRLGLPEVLTSQDALQLKTDCLNEFKQQLFNKASLIQSRIEKETEELQKKQLWYQKNYLTMSNEDEDDYLAYCSDAMFRIHVLKMRLIRHKERAPQKYLALEEKLKRHPRLESGEVCRMLDHPSQMRLQFRLVAVLNHGHVI</sequence>
<dbReference type="InterPro" id="IPR056292">
    <property type="entry name" value="DRC7_C"/>
</dbReference>
<dbReference type="GeneTree" id="ENSGT00390000004913"/>
<dbReference type="Proteomes" id="UP001108240">
    <property type="component" value="Unplaced"/>
</dbReference>
<evidence type="ECO:0000256" key="2">
    <source>
        <dbReference type="ARBA" id="ARBA00010738"/>
    </source>
</evidence>
<dbReference type="Pfam" id="PF24667">
    <property type="entry name" value="MORN_DRC7"/>
    <property type="match status" value="1"/>
</dbReference>
<evidence type="ECO:0000256" key="7">
    <source>
        <dbReference type="ARBA" id="ARBA00022871"/>
    </source>
</evidence>
<keyword evidence="9" id="KW-0969">Cilium</keyword>
<reference evidence="19" key="1">
    <citation type="submission" date="2025-08" db="UniProtKB">
        <authorList>
            <consortium name="Ensembl"/>
        </authorList>
    </citation>
    <scope>IDENTIFICATION</scope>
</reference>
<dbReference type="GO" id="GO:0030317">
    <property type="term" value="P:flagellated sperm motility"/>
    <property type="evidence" value="ECO:0007669"/>
    <property type="project" value="TreeGrafter"/>
</dbReference>
<evidence type="ECO:0000256" key="8">
    <source>
        <dbReference type="ARBA" id="ARBA00023054"/>
    </source>
</evidence>
<feature type="compositionally biased region" description="Basic and acidic residues" evidence="15">
    <location>
        <begin position="248"/>
        <end position="263"/>
    </location>
</feature>
<dbReference type="GO" id="GO:0007283">
    <property type="term" value="P:spermatogenesis"/>
    <property type="evidence" value="ECO:0007669"/>
    <property type="project" value="UniProtKB-KW"/>
</dbReference>
<evidence type="ECO:0000256" key="12">
    <source>
        <dbReference type="ARBA" id="ARBA00031627"/>
    </source>
</evidence>
<feature type="domain" description="Dynein regulatory complex subunit 7 C-terminal" evidence="18">
    <location>
        <begin position="728"/>
        <end position="832"/>
    </location>
</feature>
<evidence type="ECO:0000256" key="1">
    <source>
        <dbReference type="ARBA" id="ARBA00004611"/>
    </source>
</evidence>
<reference evidence="19" key="2">
    <citation type="submission" date="2025-09" db="UniProtKB">
        <authorList>
            <consortium name="Ensembl"/>
        </authorList>
    </citation>
    <scope>IDENTIFICATION</scope>
</reference>
<dbReference type="SUPFAM" id="SSF54001">
    <property type="entry name" value="Cysteine proteinases"/>
    <property type="match status" value="1"/>
</dbReference>
<dbReference type="GO" id="GO:0031514">
    <property type="term" value="C:motile cilium"/>
    <property type="evidence" value="ECO:0007669"/>
    <property type="project" value="TreeGrafter"/>
</dbReference>
<keyword evidence="11" id="KW-0966">Cell projection</keyword>
<name>A0A8C0YLZ5_CYPCA</name>
<dbReference type="InterPro" id="IPR056291">
    <property type="entry name" value="MORN_DRC7"/>
</dbReference>
<keyword evidence="6" id="KW-0282">Flagellum</keyword>
<feature type="domain" description="Dynein regulatory complex subunit 7 MORN" evidence="17">
    <location>
        <begin position="399"/>
        <end position="680"/>
    </location>
</feature>
<feature type="domain" description="CEP76/DRC7 peptidase-like" evidence="16">
    <location>
        <begin position="273"/>
        <end position="343"/>
    </location>
</feature>
<evidence type="ECO:0000256" key="4">
    <source>
        <dbReference type="ARBA" id="ARBA00022490"/>
    </source>
</evidence>
<dbReference type="OMA" id="CRDDYIT"/>
<dbReference type="Pfam" id="PF24671">
    <property type="entry name" value="DRC7_C"/>
    <property type="match status" value="1"/>
</dbReference>
<dbReference type="Ensembl" id="ENSCCRT00000012251.2">
    <property type="protein sequence ID" value="ENSCCRP00000011199.2"/>
    <property type="gene ID" value="ENSCCRG00000006510.2"/>
</dbReference>
<evidence type="ECO:0000313" key="19">
    <source>
        <dbReference type="Ensembl" id="ENSCCRP00000011199.2"/>
    </source>
</evidence>
<dbReference type="GO" id="GO:0030154">
    <property type="term" value="P:cell differentiation"/>
    <property type="evidence" value="ECO:0007669"/>
    <property type="project" value="UniProtKB-KW"/>
</dbReference>
<evidence type="ECO:0000259" key="16">
    <source>
        <dbReference type="Pfam" id="PF24656"/>
    </source>
</evidence>
<keyword evidence="10" id="KW-0206">Cytoskeleton</keyword>
<keyword evidence="4" id="KW-0963">Cytoplasm</keyword>
<feature type="region of interest" description="Disordered" evidence="15">
    <location>
        <begin position="200"/>
        <end position="264"/>
    </location>
</feature>
<comment type="subcellular location">
    <subcellularLocation>
        <location evidence="1">Cytoplasm</location>
        <location evidence="1">Cytoskeleton</location>
        <location evidence="1">Flagellum axoneme</location>
    </subcellularLocation>
</comment>
<keyword evidence="8 14" id="KW-0175">Coiled coil</keyword>
<evidence type="ECO:0000256" key="14">
    <source>
        <dbReference type="SAM" id="Coils"/>
    </source>
</evidence>
<evidence type="ECO:0000313" key="20">
    <source>
        <dbReference type="Proteomes" id="UP001108240"/>
    </source>
</evidence>